<evidence type="ECO:0000256" key="1">
    <source>
        <dbReference type="ARBA" id="ARBA00001946"/>
    </source>
</evidence>
<comment type="cofactor">
    <cofactor evidence="1 8">
        <name>Mg(2+)</name>
        <dbReference type="ChEBI" id="CHEBI:18420"/>
    </cofactor>
</comment>
<dbReference type="PANTHER" id="PTHR37311:SF1">
    <property type="entry name" value="2-PHOSPHOSULFOLACTATE PHOSPHATASE-RELATED"/>
    <property type="match status" value="1"/>
</dbReference>
<evidence type="ECO:0000256" key="3">
    <source>
        <dbReference type="ARBA" id="ARBA00012953"/>
    </source>
</evidence>
<evidence type="ECO:0000256" key="7">
    <source>
        <dbReference type="ARBA" id="ARBA00033711"/>
    </source>
</evidence>
<dbReference type="InterPro" id="IPR036702">
    <property type="entry name" value="ComB-like_sf"/>
</dbReference>
<dbReference type="Gene3D" id="3.90.1560.10">
    <property type="entry name" value="ComB-like"/>
    <property type="match status" value="1"/>
</dbReference>
<dbReference type="AlphaFoldDB" id="A0A933I8V0"/>
<evidence type="ECO:0000256" key="8">
    <source>
        <dbReference type="HAMAP-Rule" id="MF_00490"/>
    </source>
</evidence>
<comment type="similarity">
    <text evidence="2 8">Belongs to the ComB family.</text>
</comment>
<evidence type="ECO:0000256" key="2">
    <source>
        <dbReference type="ARBA" id="ARBA00009997"/>
    </source>
</evidence>
<dbReference type="GO" id="GO:0050545">
    <property type="term" value="F:sulfopyruvate decarboxylase activity"/>
    <property type="evidence" value="ECO:0007669"/>
    <property type="project" value="TreeGrafter"/>
</dbReference>
<accession>A0A933I8V0</accession>
<dbReference type="Proteomes" id="UP000736328">
    <property type="component" value="Unassembled WGS sequence"/>
</dbReference>
<dbReference type="Pfam" id="PF04029">
    <property type="entry name" value="2-ph_phosp"/>
    <property type="match status" value="1"/>
</dbReference>
<dbReference type="GO" id="GO:0050532">
    <property type="term" value="F:2-phosphosulfolactate phosphatase activity"/>
    <property type="evidence" value="ECO:0007669"/>
    <property type="project" value="UniProtKB-UniRule"/>
</dbReference>
<dbReference type="EMBL" id="JACQXR010000023">
    <property type="protein sequence ID" value="MBI4725985.1"/>
    <property type="molecule type" value="Genomic_DNA"/>
</dbReference>
<dbReference type="SUPFAM" id="SSF142823">
    <property type="entry name" value="ComB-like"/>
    <property type="match status" value="1"/>
</dbReference>
<proteinExistence type="inferred from homology"/>
<evidence type="ECO:0000256" key="5">
    <source>
        <dbReference type="ARBA" id="ARBA00022801"/>
    </source>
</evidence>
<reference evidence="9" key="1">
    <citation type="submission" date="2020-07" db="EMBL/GenBank/DDBJ databases">
        <title>Huge and variable diversity of episymbiotic CPR bacteria and DPANN archaea in groundwater ecosystems.</title>
        <authorList>
            <person name="He C.Y."/>
            <person name="Keren R."/>
            <person name="Whittaker M."/>
            <person name="Farag I.F."/>
            <person name="Doudna J."/>
            <person name="Cate J.H.D."/>
            <person name="Banfield J.F."/>
        </authorList>
    </citation>
    <scope>NUCLEOTIDE SEQUENCE</scope>
    <source>
        <strain evidence="9">NC_groundwater_1520_Pr4_B-0.1um_53_5</strain>
    </source>
</reference>
<comment type="catalytic activity">
    <reaction evidence="7 8">
        <text>(2R)-O-phospho-3-sulfolactate + H2O = (2R)-3-sulfolactate + phosphate</text>
        <dbReference type="Rhea" id="RHEA:23416"/>
        <dbReference type="ChEBI" id="CHEBI:15377"/>
        <dbReference type="ChEBI" id="CHEBI:15597"/>
        <dbReference type="ChEBI" id="CHEBI:43474"/>
        <dbReference type="ChEBI" id="CHEBI:58738"/>
        <dbReference type="EC" id="3.1.3.71"/>
    </reaction>
</comment>
<evidence type="ECO:0000313" key="9">
    <source>
        <dbReference type="EMBL" id="MBI4725985.1"/>
    </source>
</evidence>
<dbReference type="HAMAP" id="MF_00490">
    <property type="entry name" value="ComB"/>
    <property type="match status" value="1"/>
</dbReference>
<protein>
    <recommendedName>
        <fullName evidence="4 8">Probable 2-phosphosulfolactate phosphatase</fullName>
        <ecNumber evidence="3 8">3.1.3.71</ecNumber>
    </recommendedName>
</protein>
<evidence type="ECO:0000313" key="10">
    <source>
        <dbReference type="Proteomes" id="UP000736328"/>
    </source>
</evidence>
<dbReference type="GO" id="GO:0000287">
    <property type="term" value="F:magnesium ion binding"/>
    <property type="evidence" value="ECO:0007669"/>
    <property type="project" value="UniProtKB-UniRule"/>
</dbReference>
<evidence type="ECO:0000256" key="6">
    <source>
        <dbReference type="ARBA" id="ARBA00022842"/>
    </source>
</evidence>
<comment type="caution">
    <text evidence="9">The sequence shown here is derived from an EMBL/GenBank/DDBJ whole genome shotgun (WGS) entry which is preliminary data.</text>
</comment>
<dbReference type="PANTHER" id="PTHR37311">
    <property type="entry name" value="2-PHOSPHOSULFOLACTATE PHOSPHATASE-RELATED"/>
    <property type="match status" value="1"/>
</dbReference>
<dbReference type="FunFam" id="3.90.1560.10:FF:000001">
    <property type="entry name" value="Probable 2-phosphosulfolactate phosphatase"/>
    <property type="match status" value="1"/>
</dbReference>
<name>A0A933I8V0_UNCT6</name>
<evidence type="ECO:0000256" key="4">
    <source>
        <dbReference type="ARBA" id="ARBA00021948"/>
    </source>
</evidence>
<keyword evidence="5 8" id="KW-0378">Hydrolase</keyword>
<organism evidence="9 10">
    <name type="scientific">candidate division TA06 bacterium</name>
    <dbReference type="NCBI Taxonomy" id="2250710"/>
    <lineage>
        <taxon>Bacteria</taxon>
        <taxon>Bacteria division TA06</taxon>
    </lineage>
</organism>
<sequence>MSIRIDVAVIPAEMPEQGFAGKAVAVIDVLRASTSMVAALEAGAKEIIPLASIEETTRLAETMGRETVVLCGERDGNKINGFDLGNSPLEFTPEKVKGKSLLMATTNGTVAVARAKGASLIAVGCLINAKALVPVLTGASAEIVLLCSGKQGRVSLEDLLCAGYLTKLIKDQSPDAELNDGARVARDIYEKHKGRLTRAVRESDHGSYLAGLGYLTDIEYATQPDASSTVPVMKDGRIVKI</sequence>
<keyword evidence="6 8" id="KW-0460">Magnesium</keyword>
<dbReference type="EC" id="3.1.3.71" evidence="3 8"/>
<gene>
    <name evidence="8" type="primary">comB</name>
    <name evidence="9" type="ORF">HY768_01965</name>
</gene>
<dbReference type="InterPro" id="IPR005238">
    <property type="entry name" value="ComB-like"/>
</dbReference>